<name>A0A7C8MPA8_9PLEO</name>
<protein>
    <recommendedName>
        <fullName evidence="1">DUF4470 domain-containing protein</fullName>
    </recommendedName>
</protein>
<comment type="caution">
    <text evidence="2">The sequence shown here is derived from an EMBL/GenBank/DDBJ whole genome shotgun (WGS) entry which is preliminary data.</text>
</comment>
<reference evidence="2 3" key="1">
    <citation type="submission" date="2020-01" db="EMBL/GenBank/DDBJ databases">
        <authorList>
            <consortium name="DOE Joint Genome Institute"/>
            <person name="Haridas S."/>
            <person name="Albert R."/>
            <person name="Binder M."/>
            <person name="Bloem J."/>
            <person name="Labutti K."/>
            <person name="Salamov A."/>
            <person name="Andreopoulos B."/>
            <person name="Baker S.E."/>
            <person name="Barry K."/>
            <person name="Bills G."/>
            <person name="Bluhm B.H."/>
            <person name="Cannon C."/>
            <person name="Castanera R."/>
            <person name="Culley D.E."/>
            <person name="Daum C."/>
            <person name="Ezra D."/>
            <person name="Gonzalez J.B."/>
            <person name="Henrissat B."/>
            <person name="Kuo A."/>
            <person name="Liang C."/>
            <person name="Lipzen A."/>
            <person name="Lutzoni F."/>
            <person name="Magnuson J."/>
            <person name="Mondo S."/>
            <person name="Nolan M."/>
            <person name="Ohm R."/>
            <person name="Pangilinan J."/>
            <person name="Park H.-J.H."/>
            <person name="Ramirez L."/>
            <person name="Alfaro M."/>
            <person name="Sun H."/>
            <person name="Tritt A."/>
            <person name="Yoshinaga Y."/>
            <person name="Zwiers L.-H.L."/>
            <person name="Turgeon B.G."/>
            <person name="Goodwin S.B."/>
            <person name="Spatafora J.W."/>
            <person name="Crous P.W."/>
            <person name="Grigoriev I.V."/>
        </authorList>
    </citation>
    <scope>NUCLEOTIDE SEQUENCE [LARGE SCALE GENOMIC DNA]</scope>
    <source>
        <strain evidence="2 3">CBS 611.86</strain>
    </source>
</reference>
<dbReference type="Proteomes" id="UP000481861">
    <property type="component" value="Unassembled WGS sequence"/>
</dbReference>
<feature type="domain" description="DUF4470" evidence="1">
    <location>
        <begin position="1"/>
        <end position="68"/>
    </location>
</feature>
<evidence type="ECO:0000313" key="2">
    <source>
        <dbReference type="EMBL" id="KAF2871805.1"/>
    </source>
</evidence>
<dbReference type="Pfam" id="PF14737">
    <property type="entry name" value="DUF4470"/>
    <property type="match status" value="1"/>
</dbReference>
<dbReference type="OrthoDB" id="5282002at2759"/>
<proteinExistence type="predicted"/>
<sequence length="92" mass="10217">MIKTLRGLPESFNKHVDMTATDWEFDVVARNAVILLLVFAFLDDMSSSHASYGSVAEDLIHVWYSAFVQSSLVTSPKNQIGSLLQDSCIHTV</sequence>
<organism evidence="2 3">
    <name type="scientific">Massariosphaeria phaeospora</name>
    <dbReference type="NCBI Taxonomy" id="100035"/>
    <lineage>
        <taxon>Eukaryota</taxon>
        <taxon>Fungi</taxon>
        <taxon>Dikarya</taxon>
        <taxon>Ascomycota</taxon>
        <taxon>Pezizomycotina</taxon>
        <taxon>Dothideomycetes</taxon>
        <taxon>Pleosporomycetidae</taxon>
        <taxon>Pleosporales</taxon>
        <taxon>Pleosporales incertae sedis</taxon>
        <taxon>Massariosphaeria</taxon>
    </lineage>
</organism>
<gene>
    <name evidence="2" type="ORF">BDV95DRAFT_570681</name>
</gene>
<evidence type="ECO:0000313" key="3">
    <source>
        <dbReference type="Proteomes" id="UP000481861"/>
    </source>
</evidence>
<accession>A0A7C8MPA8</accession>
<evidence type="ECO:0000259" key="1">
    <source>
        <dbReference type="Pfam" id="PF14737"/>
    </source>
</evidence>
<dbReference type="InterPro" id="IPR027974">
    <property type="entry name" value="DUF4470"/>
</dbReference>
<feature type="non-terminal residue" evidence="2">
    <location>
        <position position="92"/>
    </location>
</feature>
<dbReference type="AlphaFoldDB" id="A0A7C8MPA8"/>
<dbReference type="EMBL" id="JAADJZ010000010">
    <property type="protein sequence ID" value="KAF2871805.1"/>
    <property type="molecule type" value="Genomic_DNA"/>
</dbReference>
<keyword evidence="3" id="KW-1185">Reference proteome</keyword>